<feature type="compositionally biased region" description="Pro residues" evidence="1">
    <location>
        <begin position="211"/>
        <end position="224"/>
    </location>
</feature>
<feature type="compositionally biased region" description="Basic and acidic residues" evidence="1">
    <location>
        <begin position="425"/>
        <end position="436"/>
    </location>
</feature>
<feature type="compositionally biased region" description="Polar residues" evidence="1">
    <location>
        <begin position="49"/>
        <end position="58"/>
    </location>
</feature>
<feature type="compositionally biased region" description="Low complexity" evidence="1">
    <location>
        <begin position="149"/>
        <end position="210"/>
    </location>
</feature>
<organism evidence="2 3">
    <name type="scientific">Xyrichtys novacula</name>
    <name type="common">Pearly razorfish</name>
    <name type="synonym">Hemipteronotus novacula</name>
    <dbReference type="NCBI Taxonomy" id="13765"/>
    <lineage>
        <taxon>Eukaryota</taxon>
        <taxon>Metazoa</taxon>
        <taxon>Chordata</taxon>
        <taxon>Craniata</taxon>
        <taxon>Vertebrata</taxon>
        <taxon>Euteleostomi</taxon>
        <taxon>Actinopterygii</taxon>
        <taxon>Neopterygii</taxon>
        <taxon>Teleostei</taxon>
        <taxon>Neoteleostei</taxon>
        <taxon>Acanthomorphata</taxon>
        <taxon>Eupercaria</taxon>
        <taxon>Labriformes</taxon>
        <taxon>Labridae</taxon>
        <taxon>Xyrichtys</taxon>
    </lineage>
</organism>
<feature type="compositionally biased region" description="Basic residues" evidence="1">
    <location>
        <begin position="359"/>
        <end position="371"/>
    </location>
</feature>
<dbReference type="EMBL" id="OY660883">
    <property type="protein sequence ID" value="CAJ1081968.1"/>
    <property type="molecule type" value="Genomic_DNA"/>
</dbReference>
<feature type="compositionally biased region" description="Basic and acidic residues" evidence="1">
    <location>
        <begin position="407"/>
        <end position="418"/>
    </location>
</feature>
<accession>A0AAV1HBB4</accession>
<feature type="region of interest" description="Disordered" evidence="1">
    <location>
        <begin position="75"/>
        <end position="231"/>
    </location>
</feature>
<evidence type="ECO:0000256" key="1">
    <source>
        <dbReference type="SAM" id="MobiDB-lite"/>
    </source>
</evidence>
<evidence type="ECO:0000313" key="3">
    <source>
        <dbReference type="Proteomes" id="UP001178508"/>
    </source>
</evidence>
<gene>
    <name evidence="2" type="ORF">XNOV1_A027968</name>
</gene>
<evidence type="ECO:0000313" key="2">
    <source>
        <dbReference type="EMBL" id="CAJ1081968.1"/>
    </source>
</evidence>
<sequence>MEQRFTWTAAHHEVPGQPESLRLILRRVPVPASSSSTPVSPPGSPVRSDTQFTSNTTDVAAKEQRHKTFAALSEMVKARPPKRASTEAPEAGPSKSSGISFKLWSEDLTGCSTEDGVESRPGVQVWYPEPAATPGPSAPQRCPRRVARVSRAAPGRGLLKAALAPSAAPGPGSLKAALPPSAASGPGSSRAALGATAARGQGPPEAAQAPSAPPRLGPLQPAEPRPLWDIPEPEWAREVRLYREAREEWFKSWWRRKPAPKPKEKEERKDLEEKGGEERREREKEDHVKERGEERMVKERRGGGRANYFNCHCKRDRKERRGEDGKAKQKRGGGEGEEVGGQKVLNFHRNSFPFVCFSYRKRGEKRPRGERRRGEERREREKEDHVKERGEERMGKDRRGETKKKRKEEEKGGEERREKMKTKGRREERKGWEGKG</sequence>
<keyword evidence="3" id="KW-1185">Reference proteome</keyword>
<proteinExistence type="predicted"/>
<feature type="compositionally biased region" description="Low complexity" evidence="1">
    <location>
        <begin position="29"/>
        <end position="38"/>
    </location>
</feature>
<name>A0AAV1HBB4_XYRNO</name>
<feature type="compositionally biased region" description="Basic and acidic residues" evidence="1">
    <location>
        <begin position="261"/>
        <end position="302"/>
    </location>
</feature>
<feature type="compositionally biased region" description="Basic and acidic residues" evidence="1">
    <location>
        <begin position="372"/>
        <end position="400"/>
    </location>
</feature>
<dbReference type="AlphaFoldDB" id="A0AAV1HBB4"/>
<dbReference type="Proteomes" id="UP001178508">
    <property type="component" value="Chromosome 20"/>
</dbReference>
<reference evidence="2" key="1">
    <citation type="submission" date="2023-08" db="EMBL/GenBank/DDBJ databases">
        <authorList>
            <person name="Alioto T."/>
            <person name="Alioto T."/>
            <person name="Gomez Garrido J."/>
        </authorList>
    </citation>
    <scope>NUCLEOTIDE SEQUENCE</scope>
</reference>
<feature type="region of interest" description="Disordered" evidence="1">
    <location>
        <begin position="29"/>
        <end position="61"/>
    </location>
</feature>
<protein>
    <submittedName>
        <fullName evidence="2">Uncharacterized protein</fullName>
    </submittedName>
</protein>
<feature type="region of interest" description="Disordered" evidence="1">
    <location>
        <begin position="253"/>
        <end position="436"/>
    </location>
</feature>